<dbReference type="AlphaFoldDB" id="A0A7D3XUH4"/>
<sequence>MSKEKIRVGITQGDINGVGYEIIIKTLMDSRMDELCTAIVYGSPKVAAYHRKALNIENFSFNQIKDASEANPKRPNIINCMDDSVRVELGKSTEQAGMGSLQSLQAAIADLKAGKIDVLVTAPINKANIQSPDFKFPGHTEFLANEFDTKEVLMLMVSDTLRVGVVTGHIPISQVPSSISVDAILSKLRLLNKTLIQDFAIRRPRIAVLGLNPHAGDRGVIGNEEENIILPAINQANDEGIVAMGPYPADGFFGSDKFTRFDAILAMYHDQGLAPFKVINFDTGVNYTAGLPIVRTSPDHGTAYDLAGHNLANPNSFRQALFLAIDIFKNRQMYEEITANPLKSVDPETE</sequence>
<organism evidence="4 5">
    <name type="scientific">Tenuifilum thalassicum</name>
    <dbReference type="NCBI Taxonomy" id="2590900"/>
    <lineage>
        <taxon>Bacteria</taxon>
        <taxon>Pseudomonadati</taxon>
        <taxon>Bacteroidota</taxon>
        <taxon>Bacteroidia</taxon>
        <taxon>Bacteroidales</taxon>
        <taxon>Tenuifilaceae</taxon>
        <taxon>Tenuifilum</taxon>
    </lineage>
</organism>
<dbReference type="KEGG" id="ttz:FHG85_01905"/>
<accession>A0A7D3XUH4</accession>
<dbReference type="EMBL" id="CP041345">
    <property type="protein sequence ID" value="QKG79068.1"/>
    <property type="molecule type" value="Genomic_DNA"/>
</dbReference>
<keyword evidence="3" id="KW-0520">NAD</keyword>
<dbReference type="Proteomes" id="UP000500961">
    <property type="component" value="Chromosome"/>
</dbReference>
<keyword evidence="1" id="KW-0479">Metal-binding</keyword>
<dbReference type="RefSeq" id="WP_173072586.1">
    <property type="nucleotide sequence ID" value="NZ_CP041345.1"/>
</dbReference>
<dbReference type="GO" id="GO:0050570">
    <property type="term" value="F:4-hydroxythreonine-4-phosphate dehydrogenase activity"/>
    <property type="evidence" value="ECO:0007669"/>
    <property type="project" value="UniProtKB-EC"/>
</dbReference>
<dbReference type="GO" id="GO:0051287">
    <property type="term" value="F:NAD binding"/>
    <property type="evidence" value="ECO:0007669"/>
    <property type="project" value="InterPro"/>
</dbReference>
<dbReference type="NCBIfam" id="TIGR00557">
    <property type="entry name" value="pdxA"/>
    <property type="match status" value="1"/>
</dbReference>
<dbReference type="InterPro" id="IPR005255">
    <property type="entry name" value="PdxA_fam"/>
</dbReference>
<evidence type="ECO:0000313" key="5">
    <source>
        <dbReference type="Proteomes" id="UP000500961"/>
    </source>
</evidence>
<gene>
    <name evidence="4" type="primary">pdxA</name>
    <name evidence="4" type="ORF">FHG85_01905</name>
</gene>
<evidence type="ECO:0000256" key="1">
    <source>
        <dbReference type="ARBA" id="ARBA00022723"/>
    </source>
</evidence>
<evidence type="ECO:0000256" key="3">
    <source>
        <dbReference type="ARBA" id="ARBA00023027"/>
    </source>
</evidence>
<name>A0A7D3XUH4_9BACT</name>
<dbReference type="Pfam" id="PF04166">
    <property type="entry name" value="PdxA"/>
    <property type="match status" value="1"/>
</dbReference>
<reference evidence="4 5" key="1">
    <citation type="submission" date="2019-07" db="EMBL/GenBank/DDBJ databases">
        <title>Thalassofilum flectens gen. nov., sp. nov., a novel moderate thermophilic anaerobe from a shallow sea hot spring in Kunashir Island (Russia), representing a new family in the order Bacteroidales, and proposal of Thalassofilacea fam. nov.</title>
        <authorList>
            <person name="Kochetkova T.V."/>
            <person name="Podosokorskaya O.A."/>
            <person name="Novikov A."/>
            <person name="Elcheninov A.G."/>
            <person name="Toshchakov S.V."/>
            <person name="Kublanov I.V."/>
        </authorList>
    </citation>
    <scope>NUCLEOTIDE SEQUENCE [LARGE SCALE GENOMIC DNA]</scope>
    <source>
        <strain evidence="4 5">38-H</strain>
    </source>
</reference>
<evidence type="ECO:0000313" key="4">
    <source>
        <dbReference type="EMBL" id="QKG79068.1"/>
    </source>
</evidence>
<keyword evidence="2 4" id="KW-0560">Oxidoreductase</keyword>
<keyword evidence="5" id="KW-1185">Reference proteome</keyword>
<proteinExistence type="predicted"/>
<dbReference type="GO" id="GO:0046872">
    <property type="term" value="F:metal ion binding"/>
    <property type="evidence" value="ECO:0007669"/>
    <property type="project" value="UniProtKB-KW"/>
</dbReference>
<dbReference type="SUPFAM" id="SSF53659">
    <property type="entry name" value="Isocitrate/Isopropylmalate dehydrogenase-like"/>
    <property type="match status" value="1"/>
</dbReference>
<evidence type="ECO:0000256" key="2">
    <source>
        <dbReference type="ARBA" id="ARBA00023002"/>
    </source>
</evidence>
<protein>
    <submittedName>
        <fullName evidence="4">4-hydroxythreonine-4-phosphate dehydrogenase PdxA</fullName>
        <ecNumber evidence="4">1.1.1.262</ecNumber>
    </submittedName>
</protein>
<dbReference type="EC" id="1.1.1.262" evidence="4"/>
<dbReference type="PANTHER" id="PTHR30004">
    <property type="entry name" value="4-HYDROXYTHREONINE-4-PHOSPHATE DEHYDROGENASE"/>
    <property type="match status" value="1"/>
</dbReference>
<dbReference type="Gene3D" id="3.40.718.10">
    <property type="entry name" value="Isopropylmalate Dehydrogenase"/>
    <property type="match status" value="1"/>
</dbReference>
<dbReference type="PANTHER" id="PTHR30004:SF6">
    <property type="entry name" value="D-THREONATE 4-PHOSPHATE DEHYDROGENASE"/>
    <property type="match status" value="1"/>
</dbReference>